<dbReference type="EMBL" id="BQNB010008812">
    <property type="protein sequence ID" value="GJS54621.1"/>
    <property type="molecule type" value="Genomic_DNA"/>
</dbReference>
<proteinExistence type="predicted"/>
<sequence>MYHDNIQEYVSQAAAANFNQANSGYRPPMVSNQIRPPGFPPVQNPHANNQNNFNRGNNFNQNRGNNFNQASTSGSGTLPGNTVTNPKEDLKGITTRSGATIQGPKAVNHVTRGDNRTRCLLLITECSKDVQPPSCSNSISMGTVPFELMCDASDFAIGAVLGQRKNKHFQPIHYASKTMNEAQTHYTTTEKELLAVVSVLIKVIRRCVMAEALTSSKHVNSGLWGEHFGAYYTARKIFDSGFYWPTSYNGKPMTLSPVVHLSTSGKITQRVRCHKYPSKFAKSLTSAGIDFMGPFPSFKRKQVLYSWKVQLNELNELRDQAYENSLIYKEKTKRIHDAKIKNRVFNVGDRVLLFNSRLKIFSGKLKSRLVFPGCEGTDNQEKDEKQSQNQQNRDSEWKSCEGQSQSTANDQK</sequence>
<dbReference type="Pfam" id="PF17919">
    <property type="entry name" value="RT_RNaseH_2"/>
    <property type="match status" value="1"/>
</dbReference>
<dbReference type="InterPro" id="IPR041577">
    <property type="entry name" value="RT_RNaseH_2"/>
</dbReference>
<feature type="compositionally biased region" description="Low complexity" evidence="1">
    <location>
        <begin position="44"/>
        <end position="69"/>
    </location>
</feature>
<dbReference type="Proteomes" id="UP001151760">
    <property type="component" value="Unassembled WGS sequence"/>
</dbReference>
<dbReference type="SUPFAM" id="SSF56672">
    <property type="entry name" value="DNA/RNA polymerases"/>
    <property type="match status" value="1"/>
</dbReference>
<name>A0ABQ4WNZ9_9ASTR</name>
<reference evidence="3" key="1">
    <citation type="journal article" date="2022" name="Int. J. Mol. Sci.">
        <title>Draft Genome of Tanacetum Coccineum: Genomic Comparison of Closely Related Tanacetum-Family Plants.</title>
        <authorList>
            <person name="Yamashiro T."/>
            <person name="Shiraishi A."/>
            <person name="Nakayama K."/>
            <person name="Satake H."/>
        </authorList>
    </citation>
    <scope>NUCLEOTIDE SEQUENCE</scope>
</reference>
<gene>
    <name evidence="3" type="ORF">Tco_0627983</name>
</gene>
<feature type="compositionally biased region" description="Polar residues" evidence="1">
    <location>
        <begin position="70"/>
        <end position="85"/>
    </location>
</feature>
<feature type="domain" description="Reverse transcriptase/retrotransposon-derived protein RNase H-like" evidence="2">
    <location>
        <begin position="144"/>
        <end position="202"/>
    </location>
</feature>
<evidence type="ECO:0000259" key="2">
    <source>
        <dbReference type="Pfam" id="PF17919"/>
    </source>
</evidence>
<comment type="caution">
    <text evidence="3">The sequence shown here is derived from an EMBL/GenBank/DDBJ whole genome shotgun (WGS) entry which is preliminary data.</text>
</comment>
<evidence type="ECO:0000313" key="3">
    <source>
        <dbReference type="EMBL" id="GJS54621.1"/>
    </source>
</evidence>
<reference evidence="3" key="2">
    <citation type="submission" date="2022-01" db="EMBL/GenBank/DDBJ databases">
        <authorList>
            <person name="Yamashiro T."/>
            <person name="Shiraishi A."/>
            <person name="Satake H."/>
            <person name="Nakayama K."/>
        </authorList>
    </citation>
    <scope>NUCLEOTIDE SEQUENCE</scope>
</reference>
<feature type="region of interest" description="Disordered" evidence="1">
    <location>
        <begin position="375"/>
        <end position="412"/>
    </location>
</feature>
<feature type="region of interest" description="Disordered" evidence="1">
    <location>
        <begin position="36"/>
        <end position="90"/>
    </location>
</feature>
<keyword evidence="3" id="KW-0695">RNA-directed DNA polymerase</keyword>
<dbReference type="PANTHER" id="PTHR34072:SF57">
    <property type="entry name" value="RNA-DIRECTED DNA POLYMERASE"/>
    <property type="match status" value="1"/>
</dbReference>
<accession>A0ABQ4WNZ9</accession>
<dbReference type="Gene3D" id="3.10.20.370">
    <property type="match status" value="1"/>
</dbReference>
<evidence type="ECO:0000256" key="1">
    <source>
        <dbReference type="SAM" id="MobiDB-lite"/>
    </source>
</evidence>
<evidence type="ECO:0000313" key="4">
    <source>
        <dbReference type="Proteomes" id="UP001151760"/>
    </source>
</evidence>
<protein>
    <submittedName>
        <fullName evidence="3">Reverse transcriptase domain-containing protein</fullName>
    </submittedName>
</protein>
<dbReference type="PANTHER" id="PTHR34072">
    <property type="entry name" value="ENZYMATIC POLYPROTEIN-RELATED"/>
    <property type="match status" value="1"/>
</dbReference>
<feature type="compositionally biased region" description="Polar residues" evidence="1">
    <location>
        <begin position="401"/>
        <end position="412"/>
    </location>
</feature>
<keyword evidence="3" id="KW-0808">Transferase</keyword>
<organism evidence="3 4">
    <name type="scientific">Tanacetum coccineum</name>
    <dbReference type="NCBI Taxonomy" id="301880"/>
    <lineage>
        <taxon>Eukaryota</taxon>
        <taxon>Viridiplantae</taxon>
        <taxon>Streptophyta</taxon>
        <taxon>Embryophyta</taxon>
        <taxon>Tracheophyta</taxon>
        <taxon>Spermatophyta</taxon>
        <taxon>Magnoliopsida</taxon>
        <taxon>eudicotyledons</taxon>
        <taxon>Gunneridae</taxon>
        <taxon>Pentapetalae</taxon>
        <taxon>asterids</taxon>
        <taxon>campanulids</taxon>
        <taxon>Asterales</taxon>
        <taxon>Asteraceae</taxon>
        <taxon>Asteroideae</taxon>
        <taxon>Anthemideae</taxon>
        <taxon>Anthemidinae</taxon>
        <taxon>Tanacetum</taxon>
    </lineage>
</organism>
<keyword evidence="4" id="KW-1185">Reference proteome</keyword>
<dbReference type="GO" id="GO:0003964">
    <property type="term" value="F:RNA-directed DNA polymerase activity"/>
    <property type="evidence" value="ECO:0007669"/>
    <property type="project" value="UniProtKB-KW"/>
</dbReference>
<keyword evidence="3" id="KW-0548">Nucleotidyltransferase</keyword>
<dbReference type="InterPro" id="IPR043502">
    <property type="entry name" value="DNA/RNA_pol_sf"/>
</dbReference>